<keyword evidence="1" id="KW-1133">Transmembrane helix</keyword>
<gene>
    <name evidence="2" type="ORF">M413DRAFT_79490</name>
</gene>
<protein>
    <submittedName>
        <fullName evidence="2">Uncharacterized protein</fullName>
    </submittedName>
</protein>
<keyword evidence="3" id="KW-1185">Reference proteome</keyword>
<dbReference type="AlphaFoldDB" id="A0A0C3BTB2"/>
<reference evidence="2 3" key="1">
    <citation type="submission" date="2014-04" db="EMBL/GenBank/DDBJ databases">
        <authorList>
            <consortium name="DOE Joint Genome Institute"/>
            <person name="Kuo A."/>
            <person name="Gay G."/>
            <person name="Dore J."/>
            <person name="Kohler A."/>
            <person name="Nagy L.G."/>
            <person name="Floudas D."/>
            <person name="Copeland A."/>
            <person name="Barry K.W."/>
            <person name="Cichocki N."/>
            <person name="Veneault-Fourrey C."/>
            <person name="LaButti K."/>
            <person name="Lindquist E.A."/>
            <person name="Lipzen A."/>
            <person name="Lundell T."/>
            <person name="Morin E."/>
            <person name="Murat C."/>
            <person name="Sun H."/>
            <person name="Tunlid A."/>
            <person name="Henrissat B."/>
            <person name="Grigoriev I.V."/>
            <person name="Hibbett D.S."/>
            <person name="Martin F."/>
            <person name="Nordberg H.P."/>
            <person name="Cantor M.N."/>
            <person name="Hua S.X."/>
        </authorList>
    </citation>
    <scope>NUCLEOTIDE SEQUENCE [LARGE SCALE GENOMIC DNA]</scope>
    <source>
        <strain evidence="3">h7</strain>
    </source>
</reference>
<keyword evidence="1" id="KW-0472">Membrane</keyword>
<dbReference type="STRING" id="686832.A0A0C3BTB2"/>
<dbReference type="OrthoDB" id="7961613at2759"/>
<accession>A0A0C3BTB2</accession>
<feature type="non-terminal residue" evidence="2">
    <location>
        <position position="1"/>
    </location>
</feature>
<name>A0A0C3BTB2_HEBCY</name>
<dbReference type="Proteomes" id="UP000053424">
    <property type="component" value="Unassembled WGS sequence"/>
</dbReference>
<sequence>FHPENSHSPLLKAMSRPRLSFTDYLHRGIVYSLAGLSVYAVVMSFLVHRDTMKRGRGA</sequence>
<feature type="transmembrane region" description="Helical" evidence="1">
    <location>
        <begin position="28"/>
        <end position="47"/>
    </location>
</feature>
<evidence type="ECO:0000313" key="2">
    <source>
        <dbReference type="EMBL" id="KIM35324.1"/>
    </source>
</evidence>
<evidence type="ECO:0000256" key="1">
    <source>
        <dbReference type="SAM" id="Phobius"/>
    </source>
</evidence>
<evidence type="ECO:0000313" key="3">
    <source>
        <dbReference type="Proteomes" id="UP000053424"/>
    </source>
</evidence>
<dbReference type="EMBL" id="KN831823">
    <property type="protein sequence ID" value="KIM35324.1"/>
    <property type="molecule type" value="Genomic_DNA"/>
</dbReference>
<proteinExistence type="predicted"/>
<reference evidence="3" key="2">
    <citation type="submission" date="2015-01" db="EMBL/GenBank/DDBJ databases">
        <title>Evolutionary Origins and Diversification of the Mycorrhizal Mutualists.</title>
        <authorList>
            <consortium name="DOE Joint Genome Institute"/>
            <consortium name="Mycorrhizal Genomics Consortium"/>
            <person name="Kohler A."/>
            <person name="Kuo A."/>
            <person name="Nagy L.G."/>
            <person name="Floudas D."/>
            <person name="Copeland A."/>
            <person name="Barry K.W."/>
            <person name="Cichocki N."/>
            <person name="Veneault-Fourrey C."/>
            <person name="LaButti K."/>
            <person name="Lindquist E.A."/>
            <person name="Lipzen A."/>
            <person name="Lundell T."/>
            <person name="Morin E."/>
            <person name="Murat C."/>
            <person name="Riley R."/>
            <person name="Ohm R."/>
            <person name="Sun H."/>
            <person name="Tunlid A."/>
            <person name="Henrissat B."/>
            <person name="Grigoriev I.V."/>
            <person name="Hibbett D.S."/>
            <person name="Martin F."/>
        </authorList>
    </citation>
    <scope>NUCLEOTIDE SEQUENCE [LARGE SCALE GENOMIC DNA]</scope>
    <source>
        <strain evidence="3">h7</strain>
    </source>
</reference>
<dbReference type="HOGENOM" id="CLU_2984499_0_0_1"/>
<organism evidence="2 3">
    <name type="scientific">Hebeloma cylindrosporum</name>
    <dbReference type="NCBI Taxonomy" id="76867"/>
    <lineage>
        <taxon>Eukaryota</taxon>
        <taxon>Fungi</taxon>
        <taxon>Dikarya</taxon>
        <taxon>Basidiomycota</taxon>
        <taxon>Agaricomycotina</taxon>
        <taxon>Agaricomycetes</taxon>
        <taxon>Agaricomycetidae</taxon>
        <taxon>Agaricales</taxon>
        <taxon>Agaricineae</taxon>
        <taxon>Hymenogastraceae</taxon>
        <taxon>Hebeloma</taxon>
    </lineage>
</organism>
<keyword evidence="1" id="KW-0812">Transmembrane</keyword>